<evidence type="ECO:0000256" key="9">
    <source>
        <dbReference type="ARBA" id="ARBA00023180"/>
    </source>
</evidence>
<dbReference type="PANTHER" id="PTHR10357">
    <property type="entry name" value="ALPHA-AMYLASE FAMILY MEMBER"/>
    <property type="match status" value="1"/>
</dbReference>
<dbReference type="OrthoDB" id="204980at2759"/>
<dbReference type="EC" id="3.2.1.1" evidence="4"/>
<keyword evidence="10" id="KW-0119">Carbohydrate metabolism</keyword>
<dbReference type="Pfam" id="PF00128">
    <property type="entry name" value="Alpha-amylase"/>
    <property type="match status" value="1"/>
</dbReference>
<keyword evidence="9" id="KW-0325">Glycoprotein</keyword>
<dbReference type="InterPro" id="IPR013780">
    <property type="entry name" value="Glyco_hydro_b"/>
</dbReference>
<dbReference type="CDD" id="cd11319">
    <property type="entry name" value="AmyAc_euk_AmyA"/>
    <property type="match status" value="1"/>
</dbReference>
<feature type="disulfide bond" evidence="14">
    <location>
        <begin position="47"/>
        <end position="55"/>
    </location>
</feature>
<feature type="chain" id="PRO_5007859639" description="alpha-amylase" evidence="16">
    <location>
        <begin position="21"/>
        <end position="525"/>
    </location>
</feature>
<feature type="binding site" evidence="15">
    <location>
        <position position="217"/>
    </location>
    <ligand>
        <name>substrate</name>
    </ligand>
</feature>
<dbReference type="SUPFAM" id="SSF51445">
    <property type="entry name" value="(Trans)glycosidases"/>
    <property type="match status" value="1"/>
</dbReference>
<evidence type="ECO:0000256" key="14">
    <source>
        <dbReference type="PIRSR" id="PIRSR001024-4"/>
    </source>
</evidence>
<comment type="cofactor">
    <cofactor evidence="2">
        <name>Ca(2+)</name>
        <dbReference type="ChEBI" id="CHEBI:29108"/>
    </cofactor>
</comment>
<organism evidence="18 19">
    <name type="scientific">Exidia glandulosa HHB12029</name>
    <dbReference type="NCBI Taxonomy" id="1314781"/>
    <lineage>
        <taxon>Eukaryota</taxon>
        <taxon>Fungi</taxon>
        <taxon>Dikarya</taxon>
        <taxon>Basidiomycota</taxon>
        <taxon>Agaricomycotina</taxon>
        <taxon>Agaricomycetes</taxon>
        <taxon>Auriculariales</taxon>
        <taxon>Exidiaceae</taxon>
        <taxon>Exidia</taxon>
    </lineage>
</organism>
<feature type="binding site" evidence="15">
    <location>
        <position position="310"/>
    </location>
    <ligand>
        <name>substrate</name>
    </ligand>
</feature>
<dbReference type="FunCoup" id="A0A165IYW9">
    <property type="interactions" value="148"/>
</dbReference>
<evidence type="ECO:0000256" key="10">
    <source>
        <dbReference type="ARBA" id="ARBA00023277"/>
    </source>
</evidence>
<dbReference type="PANTHER" id="PTHR10357:SF227">
    <property type="entry name" value="ALPHA-AMYLASE 2"/>
    <property type="match status" value="1"/>
</dbReference>
<dbReference type="SMART" id="SM00642">
    <property type="entry name" value="Aamy"/>
    <property type="match status" value="1"/>
</dbReference>
<comment type="similarity">
    <text evidence="3">Belongs to the glycosyl hydrolase 13 family.</text>
</comment>
<evidence type="ECO:0000256" key="5">
    <source>
        <dbReference type="ARBA" id="ARBA00022723"/>
    </source>
</evidence>
<feature type="active site" description="Nucleophile" evidence="12">
    <location>
        <position position="219"/>
    </location>
</feature>
<evidence type="ECO:0000256" key="15">
    <source>
        <dbReference type="PIRSR" id="PIRSR001024-5"/>
    </source>
</evidence>
<dbReference type="STRING" id="1314781.A0A165IYW9"/>
<dbReference type="GO" id="GO:0005509">
    <property type="term" value="F:calcium ion binding"/>
    <property type="evidence" value="ECO:0007669"/>
    <property type="project" value="InterPro"/>
</dbReference>
<keyword evidence="5" id="KW-0479">Metal-binding</keyword>
<evidence type="ECO:0000256" key="3">
    <source>
        <dbReference type="ARBA" id="ARBA00008061"/>
    </source>
</evidence>
<dbReference type="InterPro" id="IPR006047">
    <property type="entry name" value="GH13_cat_dom"/>
</dbReference>
<feature type="domain" description="Glycosyl hydrolase family 13 catalytic" evidence="17">
    <location>
        <begin position="30"/>
        <end position="381"/>
    </location>
</feature>
<keyword evidence="8 14" id="KW-1015">Disulfide bond</keyword>
<dbReference type="SUPFAM" id="SSF51011">
    <property type="entry name" value="Glycosyl hydrolase domain"/>
    <property type="match status" value="1"/>
</dbReference>
<keyword evidence="16" id="KW-0732">Signal</keyword>
<dbReference type="FunFam" id="3.20.20.80:FF:000120">
    <property type="entry name" value="Alpha-amylase A"/>
    <property type="match status" value="1"/>
</dbReference>
<comment type="catalytic activity">
    <reaction evidence="1">
        <text>Endohydrolysis of (1-&gt;4)-alpha-D-glucosidic linkages in polysaccharides containing three or more (1-&gt;4)-alpha-linked D-glucose units.</text>
        <dbReference type="EC" id="3.2.1.1"/>
    </reaction>
</comment>
<feature type="signal peptide" evidence="16">
    <location>
        <begin position="1"/>
        <end position="20"/>
    </location>
</feature>
<accession>A0A165IYW9</accession>
<evidence type="ECO:0000256" key="4">
    <source>
        <dbReference type="ARBA" id="ARBA00012595"/>
    </source>
</evidence>
<evidence type="ECO:0000256" key="16">
    <source>
        <dbReference type="SAM" id="SignalP"/>
    </source>
</evidence>
<evidence type="ECO:0000259" key="17">
    <source>
        <dbReference type="SMART" id="SM00642"/>
    </source>
</evidence>
<feature type="binding site" evidence="15">
    <location>
        <position position="357"/>
    </location>
    <ligand>
        <name>substrate</name>
    </ligand>
</feature>
<dbReference type="Gene3D" id="2.60.40.1180">
    <property type="entry name" value="Golgi alpha-mannosidase II"/>
    <property type="match status" value="1"/>
</dbReference>
<sequence length="525" mass="57379">MSALLALLSLCASLARAATAEQWRGRSIYQVIVDRFASPNGTEAANCDPGAHTFCGGTWNSLRQNLDYIEGMGFTAVWISPISKNIEESTAYGDAYHGYWVTDISRLNDRFGTADDLKALADELHKRNMYLMVDVVVNNVVSTSLEPDYSQYFFKNESQYHPYCQIRWGDRESEQHCWMGDKNLTLPDVDTEDPAVVQQYNSWISGLVQEYGIDGLRIDGASHVRGDFWPGFCEAAGVFCIGEVYTSQSLEYTPVMDSVLNFPAYHSLVSAFQIPGPQNMSALADNFSQSKAKVNASTTLVLGNFLENQDVPRWANISVDPQSLYNALTYTFMYDGIPVVYYGQEQGMHGASDPWNREALWSSGYANTTTYALIAKLNSFRKFLAAQHPEWLSTQASLLTLTQNHIAFIKGPTIAILTNIGSPPQNTSVAVYTPFQPNVATTDILSCTQFATGSDSTVSVEYSSGGRPVVLMPSAYLYGSGFCGHEAGTTAAPTGSSGAAQARSSDTGIVQFLAIMLGVCAFLSL</sequence>
<feature type="active site" description="Proton donor" evidence="12">
    <location>
        <position position="243"/>
    </location>
</feature>
<dbReference type="InParanoid" id="A0A165IYW9"/>
<evidence type="ECO:0000256" key="6">
    <source>
        <dbReference type="ARBA" id="ARBA00022801"/>
    </source>
</evidence>
<dbReference type="GO" id="GO:0016052">
    <property type="term" value="P:carbohydrate catabolic process"/>
    <property type="evidence" value="ECO:0007669"/>
    <property type="project" value="InterPro"/>
</dbReference>
<evidence type="ECO:0000256" key="2">
    <source>
        <dbReference type="ARBA" id="ARBA00001913"/>
    </source>
</evidence>
<feature type="site" description="Transition state stabilizer" evidence="13">
    <location>
        <position position="310"/>
    </location>
</feature>
<evidence type="ECO:0000256" key="8">
    <source>
        <dbReference type="ARBA" id="ARBA00023157"/>
    </source>
</evidence>
<dbReference type="Pfam" id="PF09260">
    <property type="entry name" value="A_amylase_dom_C"/>
    <property type="match status" value="1"/>
</dbReference>
<reference evidence="18 19" key="1">
    <citation type="journal article" date="2016" name="Mol. Biol. Evol.">
        <title>Comparative Genomics of Early-Diverging Mushroom-Forming Fungi Provides Insights into the Origins of Lignocellulose Decay Capabilities.</title>
        <authorList>
            <person name="Nagy L.G."/>
            <person name="Riley R."/>
            <person name="Tritt A."/>
            <person name="Adam C."/>
            <person name="Daum C."/>
            <person name="Floudas D."/>
            <person name="Sun H."/>
            <person name="Yadav J.S."/>
            <person name="Pangilinan J."/>
            <person name="Larsson K.H."/>
            <person name="Matsuura K."/>
            <person name="Barry K."/>
            <person name="Labutti K."/>
            <person name="Kuo R."/>
            <person name="Ohm R.A."/>
            <person name="Bhattacharya S.S."/>
            <person name="Shirouzu T."/>
            <person name="Yoshinaga Y."/>
            <person name="Martin F.M."/>
            <person name="Grigoriev I.V."/>
            <person name="Hibbett D.S."/>
        </authorList>
    </citation>
    <scope>NUCLEOTIDE SEQUENCE [LARGE SCALE GENOMIC DNA]</scope>
    <source>
        <strain evidence="18 19">HHB12029</strain>
    </source>
</reference>
<evidence type="ECO:0000256" key="13">
    <source>
        <dbReference type="PIRSR" id="PIRSR001024-2"/>
    </source>
</evidence>
<gene>
    <name evidence="18" type="ORF">EXIGLDRAFT_612191</name>
</gene>
<evidence type="ECO:0000256" key="1">
    <source>
        <dbReference type="ARBA" id="ARBA00000548"/>
    </source>
</evidence>
<evidence type="ECO:0000313" key="18">
    <source>
        <dbReference type="EMBL" id="KZV94077.1"/>
    </source>
</evidence>
<protein>
    <recommendedName>
        <fullName evidence="4">alpha-amylase</fullName>
        <ecNumber evidence="4">3.2.1.1</ecNumber>
    </recommendedName>
</protein>
<keyword evidence="6 18" id="KW-0378">Hydrolase</keyword>
<feature type="disulfide bond" evidence="14">
    <location>
        <begin position="164"/>
        <end position="177"/>
    </location>
</feature>
<evidence type="ECO:0000256" key="11">
    <source>
        <dbReference type="ARBA" id="ARBA00023295"/>
    </source>
</evidence>
<keyword evidence="7" id="KW-0106">Calcium</keyword>
<keyword evidence="11" id="KW-0326">Glycosidase</keyword>
<dbReference type="Proteomes" id="UP000077266">
    <property type="component" value="Unassembled WGS sequence"/>
</dbReference>
<feature type="binding site" evidence="15">
    <location>
        <position position="100"/>
    </location>
    <ligand>
        <name>substrate</name>
    </ligand>
</feature>
<dbReference type="PIRSF" id="PIRSF001024">
    <property type="entry name" value="Alph-amyl_fung"/>
    <property type="match status" value="1"/>
</dbReference>
<keyword evidence="19" id="KW-1185">Reference proteome</keyword>
<evidence type="ECO:0000256" key="7">
    <source>
        <dbReference type="ARBA" id="ARBA00022837"/>
    </source>
</evidence>
<feature type="disulfide bond" evidence="14">
    <location>
        <begin position="447"/>
        <end position="483"/>
    </location>
</feature>
<dbReference type="AlphaFoldDB" id="A0A165IYW9"/>
<dbReference type="EMBL" id="KV425979">
    <property type="protein sequence ID" value="KZV94077.1"/>
    <property type="molecule type" value="Genomic_DNA"/>
</dbReference>
<dbReference type="InterPro" id="IPR013777">
    <property type="entry name" value="A-amylase-like"/>
</dbReference>
<dbReference type="GO" id="GO:0004556">
    <property type="term" value="F:alpha-amylase activity"/>
    <property type="evidence" value="ECO:0007669"/>
    <property type="project" value="UniProtKB-EC"/>
</dbReference>
<evidence type="ECO:0000256" key="12">
    <source>
        <dbReference type="PIRSR" id="PIRSR001024-1"/>
    </source>
</evidence>
<proteinExistence type="inferred from homology"/>
<evidence type="ECO:0000313" key="19">
    <source>
        <dbReference type="Proteomes" id="UP000077266"/>
    </source>
</evidence>
<name>A0A165IYW9_EXIGL</name>
<dbReference type="InterPro" id="IPR017853">
    <property type="entry name" value="GH"/>
</dbReference>
<dbReference type="InterPro" id="IPR015340">
    <property type="entry name" value="A_amylase_C_dom"/>
</dbReference>
<dbReference type="Gene3D" id="3.20.20.80">
    <property type="entry name" value="Glycosidases"/>
    <property type="match status" value="1"/>
</dbReference>